<gene>
    <name evidence="2" type="ORF">SAMN05444272_4273</name>
</gene>
<sequence>MADLVIRPFAPSDSDGVWDMLQPVFSAGETYAIDPAISREGALAYWLTGHEVFVVEEEGVFLGTYFLCPNQKGGGSHVCNCGFVTAQAATGKGVARRMLAHSLEAAPQRGFRAMQFNFVVSTNSRAVAIWQSHGFDIVGRLPGAFKHPVHGYVDALVMYRDLTGPAPEAK</sequence>
<evidence type="ECO:0000259" key="1">
    <source>
        <dbReference type="PROSITE" id="PS51186"/>
    </source>
</evidence>
<protein>
    <submittedName>
        <fullName evidence="2">Ribosomal protein S18 acetylase RimI</fullName>
    </submittedName>
</protein>
<evidence type="ECO:0000313" key="2">
    <source>
        <dbReference type="EMBL" id="SHN14431.1"/>
    </source>
</evidence>
<keyword evidence="2" id="KW-0689">Ribosomal protein</keyword>
<dbReference type="InterPro" id="IPR052742">
    <property type="entry name" value="Mito_N-acetyltransferase"/>
</dbReference>
<dbReference type="AlphaFoldDB" id="A0A1M7PC48"/>
<dbReference type="PANTHER" id="PTHR43138">
    <property type="entry name" value="ACETYLTRANSFERASE, GNAT FAMILY"/>
    <property type="match status" value="1"/>
</dbReference>
<name>A0A1M7PC48_9HYPH</name>
<dbReference type="Proteomes" id="UP000186002">
    <property type="component" value="Unassembled WGS sequence"/>
</dbReference>
<dbReference type="InterPro" id="IPR016181">
    <property type="entry name" value="Acyl_CoA_acyltransferase"/>
</dbReference>
<dbReference type="PROSITE" id="PS51186">
    <property type="entry name" value="GNAT"/>
    <property type="match status" value="1"/>
</dbReference>
<dbReference type="SUPFAM" id="SSF55729">
    <property type="entry name" value="Acyl-CoA N-acyltransferases (Nat)"/>
    <property type="match status" value="1"/>
</dbReference>
<dbReference type="Pfam" id="PF00583">
    <property type="entry name" value="Acetyltransf_1"/>
    <property type="match status" value="1"/>
</dbReference>
<dbReference type="EMBL" id="FRBW01000007">
    <property type="protein sequence ID" value="SHN14431.1"/>
    <property type="molecule type" value="Genomic_DNA"/>
</dbReference>
<dbReference type="OrthoDB" id="9788300at2"/>
<feature type="domain" description="N-acetyltransferase" evidence="1">
    <location>
        <begin position="4"/>
        <end position="163"/>
    </location>
</feature>
<evidence type="ECO:0000313" key="3">
    <source>
        <dbReference type="Proteomes" id="UP000186002"/>
    </source>
</evidence>
<dbReference type="InterPro" id="IPR000182">
    <property type="entry name" value="GNAT_dom"/>
</dbReference>
<dbReference type="GO" id="GO:0005840">
    <property type="term" value="C:ribosome"/>
    <property type="evidence" value="ECO:0007669"/>
    <property type="project" value="UniProtKB-KW"/>
</dbReference>
<organism evidence="2 3">
    <name type="scientific">Roseibium suaedae</name>
    <dbReference type="NCBI Taxonomy" id="735517"/>
    <lineage>
        <taxon>Bacteria</taxon>
        <taxon>Pseudomonadati</taxon>
        <taxon>Pseudomonadota</taxon>
        <taxon>Alphaproteobacteria</taxon>
        <taxon>Hyphomicrobiales</taxon>
        <taxon>Stappiaceae</taxon>
        <taxon>Roseibium</taxon>
    </lineage>
</organism>
<reference evidence="2 3" key="1">
    <citation type="submission" date="2016-11" db="EMBL/GenBank/DDBJ databases">
        <authorList>
            <person name="Jaros S."/>
            <person name="Januszkiewicz K."/>
            <person name="Wedrychowicz H."/>
        </authorList>
    </citation>
    <scope>NUCLEOTIDE SEQUENCE [LARGE SCALE GENOMIC DNA]</scope>
    <source>
        <strain evidence="2 3">DSM 22153</strain>
    </source>
</reference>
<dbReference type="Gene3D" id="3.40.630.30">
    <property type="match status" value="1"/>
</dbReference>
<keyword evidence="3" id="KW-1185">Reference proteome</keyword>
<keyword evidence="2" id="KW-0687">Ribonucleoprotein</keyword>
<accession>A0A1M7PC48</accession>
<dbReference type="RefSeq" id="WP_073015408.1">
    <property type="nucleotide sequence ID" value="NZ_FRBW01000007.1"/>
</dbReference>
<proteinExistence type="predicted"/>
<dbReference type="GO" id="GO:0016747">
    <property type="term" value="F:acyltransferase activity, transferring groups other than amino-acyl groups"/>
    <property type="evidence" value="ECO:0007669"/>
    <property type="project" value="InterPro"/>
</dbReference>
<dbReference type="STRING" id="735517.SAMN05444272_4273"/>
<dbReference type="PANTHER" id="PTHR43138:SF1">
    <property type="entry name" value="N-ACETYLTRANSFERASE ACA1"/>
    <property type="match status" value="1"/>
</dbReference>